<dbReference type="GO" id="GO:0031012">
    <property type="term" value="C:extracellular matrix"/>
    <property type="evidence" value="ECO:0007669"/>
    <property type="project" value="InterPro"/>
</dbReference>
<feature type="binding site" evidence="27">
    <location>
        <position position="535"/>
    </location>
    <ligand>
        <name>Ca(2+)</name>
        <dbReference type="ChEBI" id="CHEBI:29108"/>
        <label>5</label>
    </ligand>
</feature>
<feature type="disulfide bond" evidence="29">
    <location>
        <begin position="297"/>
        <end position="323"/>
    </location>
</feature>
<protein>
    <recommendedName>
        <fullName evidence="5">Matrix metalloproteinase-9</fullName>
        <ecNumber evidence="4">3.4.24.35</ecNumber>
    </recommendedName>
    <alternativeName>
        <fullName evidence="20">92 kDa gelatinase</fullName>
    </alternativeName>
    <alternativeName>
        <fullName evidence="21">92 kDa type IV collagenase</fullName>
    </alternativeName>
    <alternativeName>
        <fullName evidence="22">Gelatinase B</fullName>
    </alternativeName>
</protein>
<evidence type="ECO:0000313" key="34">
    <source>
        <dbReference type="Ensembl" id="ENSNPEP00000009380.1"/>
    </source>
</evidence>
<evidence type="ECO:0000256" key="21">
    <source>
        <dbReference type="ARBA" id="ARBA00032382"/>
    </source>
</evidence>
<keyword evidence="17" id="KW-0865">Zymogen</keyword>
<dbReference type="PROSITE" id="PS00023">
    <property type="entry name" value="FN2_1"/>
    <property type="match status" value="1"/>
</dbReference>
<dbReference type="InterPro" id="IPR018487">
    <property type="entry name" value="Hemopexin-like_repeat"/>
</dbReference>
<dbReference type="FunFam" id="3.40.390.10:FF:000010">
    <property type="entry name" value="72 kDa type IV collagenase"/>
    <property type="match status" value="1"/>
</dbReference>
<evidence type="ECO:0000256" key="8">
    <source>
        <dbReference type="ARBA" id="ARBA00022670"/>
    </source>
</evidence>
<feature type="binding site" evidence="27">
    <location>
        <position position="487"/>
    </location>
    <ligand>
        <name>Ca(2+)</name>
        <dbReference type="ChEBI" id="CHEBI:29108"/>
        <label>4</label>
    </ligand>
</feature>
<dbReference type="InterPro" id="IPR001818">
    <property type="entry name" value="Pept_M10_metallopeptidase"/>
</dbReference>
<dbReference type="SUPFAM" id="SSF57440">
    <property type="entry name" value="Kringle-like"/>
    <property type="match status" value="2"/>
</dbReference>
<dbReference type="Gene3D" id="3.40.390.10">
    <property type="entry name" value="Collagenase (Catalytic Domain)"/>
    <property type="match status" value="2"/>
</dbReference>
<comment type="cofactor">
    <cofactor evidence="27">
        <name>Ca(2+)</name>
        <dbReference type="ChEBI" id="CHEBI:29108"/>
    </cofactor>
    <text evidence="27">Can bind about 5 Ca(2+) ions per subunit.</text>
</comment>
<feature type="binding site" evidence="27">
    <location>
        <position position="217"/>
    </location>
    <ligand>
        <name>Ca(2+)</name>
        <dbReference type="ChEBI" id="CHEBI:29108"/>
        <label>3</label>
    </ligand>
</feature>
<evidence type="ECO:0000256" key="22">
    <source>
        <dbReference type="ARBA" id="ARBA00033338"/>
    </source>
</evidence>
<dbReference type="PRINTS" id="PR00138">
    <property type="entry name" value="MATRIXIN"/>
</dbReference>
<proteinExistence type="inferred from homology"/>
<dbReference type="PIRSF" id="PIRSF001191">
    <property type="entry name" value="Peptidase_M10A_matrix"/>
    <property type="match status" value="1"/>
</dbReference>
<dbReference type="Ensembl" id="ENSNPET00000009613.1">
    <property type="protein sequence ID" value="ENSNPEP00000009380.1"/>
    <property type="gene ID" value="ENSNPEG00000007038.1"/>
</dbReference>
<dbReference type="InterPro" id="IPR036375">
    <property type="entry name" value="Hemopexin-like_dom_sf"/>
</dbReference>
<name>A0A8C6ZAC3_NOTPE</name>
<feature type="repeat" description="Hemopexin" evidence="30">
    <location>
        <begin position="575"/>
        <end position="622"/>
    </location>
</feature>
<feature type="disulfide bond" evidence="29">
    <location>
        <begin position="239"/>
        <end position="265"/>
    </location>
</feature>
<evidence type="ECO:0000256" key="14">
    <source>
        <dbReference type="ARBA" id="ARBA00022837"/>
    </source>
</evidence>
<evidence type="ECO:0000256" key="1">
    <source>
        <dbReference type="ARBA" id="ARBA00001425"/>
    </source>
</evidence>
<evidence type="ECO:0000256" key="25">
    <source>
        <dbReference type="PIRSR" id="PIRSR001191-1"/>
    </source>
</evidence>
<feature type="binding site" evidence="26">
    <location>
        <position position="240"/>
    </location>
    <ligand>
        <name>Zn(2+)</name>
        <dbReference type="ChEBI" id="CHEBI:29105"/>
        <label>2</label>
        <note>catalytic</note>
    </ligand>
</feature>
<dbReference type="PROSITE" id="PS00546">
    <property type="entry name" value="CYSTEINE_SWITCH"/>
    <property type="match status" value="1"/>
</dbReference>
<gene>
    <name evidence="34" type="primary">MMP9</name>
</gene>
<feature type="chain" id="PRO_5034533240" description="Matrix metalloproteinase-9" evidence="32">
    <location>
        <begin position="28"/>
        <end position="669"/>
    </location>
</feature>
<dbReference type="Proteomes" id="UP000694420">
    <property type="component" value="Unplaced"/>
</dbReference>
<feature type="binding site" evidence="27">
    <location>
        <position position="581"/>
    </location>
    <ligand>
        <name>Ca(2+)</name>
        <dbReference type="ChEBI" id="CHEBI:29108"/>
        <label>5</label>
    </ligand>
</feature>
<feature type="binding site" evidence="27">
    <location>
        <position position="212"/>
    </location>
    <ligand>
        <name>Zn(2+)</name>
        <dbReference type="ChEBI" id="CHEBI:29105"/>
        <label>1</label>
    </ligand>
</feature>
<dbReference type="InterPro" id="IPR021190">
    <property type="entry name" value="Pept_M10A"/>
</dbReference>
<dbReference type="InterPro" id="IPR024079">
    <property type="entry name" value="MetalloPept_cat_dom_sf"/>
</dbReference>
<dbReference type="InterPro" id="IPR000585">
    <property type="entry name" value="Hemopexin-like_dom"/>
</dbReference>
<keyword evidence="14 27" id="KW-0106">Calcium</keyword>
<feature type="binding site" evidence="27">
    <location>
        <position position="192"/>
    </location>
    <ligand>
        <name>Ca(2+)</name>
        <dbReference type="ChEBI" id="CHEBI:29108"/>
        <label>3</label>
    </ligand>
</feature>
<evidence type="ECO:0000256" key="32">
    <source>
        <dbReference type="SAM" id="SignalP"/>
    </source>
</evidence>
<feature type="binding site" evidence="27">
    <location>
        <position position="184"/>
    </location>
    <ligand>
        <name>Zn(2+)</name>
        <dbReference type="ChEBI" id="CHEBI:29105"/>
        <label>1</label>
    </ligand>
</feature>
<feature type="repeat" description="Hemopexin" evidence="30">
    <location>
        <begin position="483"/>
        <end position="528"/>
    </location>
</feature>
<dbReference type="InterPro" id="IPR006026">
    <property type="entry name" value="Peptidase_Metallo"/>
</dbReference>
<feature type="binding site" evidence="27">
    <location>
        <position position="140"/>
    </location>
    <ligand>
        <name>Ca(2+)</name>
        <dbReference type="ChEBI" id="CHEBI:29108"/>
        <label>1</label>
    </ligand>
</feature>
<feature type="active site" evidence="25">
    <location>
        <position position="383"/>
    </location>
</feature>
<evidence type="ECO:0000256" key="24">
    <source>
        <dbReference type="ARBA" id="ARBA00062173"/>
    </source>
</evidence>
<sequence>MRGPRCGVPCCLLHAMLLLCCAALCHALLARPRTLVTFPGELASAVSDVELAESYLLRFGYASAAERRSGGRRAALGRALRRMQRRLGLPDTGRLDAGTLAAMRAPRCGVPDVGRFLTFEGDLKWDHTDLTYRVMNYSPDLDRAVIDDAFKRAFKVWSDVTPLTFTQIYSGEADIMIMFGSGEHGDGYPFDGKDGLLAHAFPPGAGVQGDAHFDDDELWTLGTGIEVKTRYGNAGGASCHFPFVFEGRSYSRCITEGRTDGLPWCATTASYDADKRYGFCPSELLYTYGGNSDGSPCVFPFVFDGTSYDACTTDGRSDGYRWCSTTASFDRDKKYGFCPNRGARAGGTRGPHSAPGPRSASLCRRHSVGLLPRQSIFLVAAHEFGHALGLDHSSVREALMYPMYSYVKDFQLHADDIKGIQYLYGRGSGPEPTAPAPVPTEEPEPEPSGDASTTEEQEEEEEATPEPTAQPSPVDPSRDACAERSFDAITEINGELHFFKNGKYWTRSSFWKSGLQGAFYIADTWPGLPAVIDAAFQDVLTKRVFFFAGRHFWVFSGKSVLGPRGIEKLGIGKEAGRISGALQRGRGKVLLFSGESYWRLDVKVQRVDKGYPRATDDVFTGVPLDARNVFLYQDKYHFCQGSFYWRMTPHYQVDRVGYVKYDILQCPEH</sequence>
<evidence type="ECO:0000256" key="3">
    <source>
        <dbReference type="ARBA" id="ARBA00010370"/>
    </source>
</evidence>
<feature type="binding site" evidence="27">
    <location>
        <position position="174"/>
    </location>
    <ligand>
        <name>Ca(2+)</name>
        <dbReference type="ChEBI" id="CHEBI:29108"/>
        <label>2</label>
    </ligand>
</feature>
<dbReference type="GO" id="GO:0008270">
    <property type="term" value="F:zinc ion binding"/>
    <property type="evidence" value="ECO:0007669"/>
    <property type="project" value="InterPro"/>
</dbReference>
<dbReference type="PANTHER" id="PTHR10201">
    <property type="entry name" value="MATRIX METALLOPROTEINASE"/>
    <property type="match status" value="1"/>
</dbReference>
<feature type="binding site" evidence="27">
    <location>
        <position position="392"/>
    </location>
    <ligand>
        <name>Zn(2+)</name>
        <dbReference type="ChEBI" id="CHEBI:29105"/>
        <label>2</label>
        <note>catalytic</note>
    </ligand>
</feature>
<keyword evidence="15" id="KW-0482">Metalloprotease</keyword>
<dbReference type="Pfam" id="PF00413">
    <property type="entry name" value="Peptidase_M10"/>
    <property type="match status" value="1"/>
</dbReference>
<dbReference type="GO" id="GO:0030198">
    <property type="term" value="P:extracellular matrix organization"/>
    <property type="evidence" value="ECO:0007669"/>
    <property type="project" value="TreeGrafter"/>
</dbReference>
<dbReference type="InterPro" id="IPR000562">
    <property type="entry name" value="FN_type2_dom"/>
</dbReference>
<feature type="binding site" evidence="27">
    <location>
        <position position="533"/>
    </location>
    <ligand>
        <name>Ca(2+)</name>
        <dbReference type="ChEBI" id="CHEBI:29108"/>
        <label>4</label>
    </ligand>
</feature>
<feature type="binding site" evidence="27">
    <location>
        <position position="629"/>
    </location>
    <ligand>
        <name>Ca(2+)</name>
        <dbReference type="ChEBI" id="CHEBI:29108"/>
        <label>5</label>
    </ligand>
</feature>
<dbReference type="PRINTS" id="PR00013">
    <property type="entry name" value="FNTYPEII"/>
</dbReference>
<feature type="binding site" evidence="27">
    <location>
        <position position="489"/>
    </location>
    <ligand>
        <name>Ca(2+)</name>
        <dbReference type="ChEBI" id="CHEBI:29108"/>
        <label>5</label>
    </ligand>
</feature>
<dbReference type="SMART" id="SM00235">
    <property type="entry name" value="ZnMc"/>
    <property type="match status" value="1"/>
</dbReference>
<keyword evidence="6" id="KW-0964">Secreted</keyword>
<dbReference type="SUPFAM" id="SSF50923">
    <property type="entry name" value="Hemopexin-like domain"/>
    <property type="match status" value="1"/>
</dbReference>
<feature type="disulfide bond" evidence="29">
    <location>
        <begin position="253"/>
        <end position="280"/>
    </location>
</feature>
<dbReference type="InterPro" id="IPR013806">
    <property type="entry name" value="Kringle-like"/>
</dbReference>
<evidence type="ECO:0000256" key="31">
    <source>
        <dbReference type="SAM" id="MobiDB-lite"/>
    </source>
</evidence>
<keyword evidence="35" id="KW-1185">Reference proteome</keyword>
<comment type="cofactor">
    <cofactor evidence="27">
        <name>Zn(2+)</name>
        <dbReference type="ChEBI" id="CHEBI:29105"/>
    </cofactor>
    <text evidence="27">Binds 2 Zn(2+) ions per subunit.</text>
</comment>
<comment type="subcellular location">
    <subcellularLocation>
        <location evidence="2">Secreted</location>
        <location evidence="2">Extracellular space</location>
        <location evidence="2">Extracellular matrix</location>
    </subcellularLocation>
</comment>
<dbReference type="GO" id="GO:0005615">
    <property type="term" value="C:extracellular space"/>
    <property type="evidence" value="ECO:0007669"/>
    <property type="project" value="TreeGrafter"/>
</dbReference>
<dbReference type="PROSITE" id="PS51092">
    <property type="entry name" value="FN2_2"/>
    <property type="match status" value="2"/>
</dbReference>
<evidence type="ECO:0000256" key="10">
    <source>
        <dbReference type="ARBA" id="ARBA00022729"/>
    </source>
</evidence>
<evidence type="ECO:0000256" key="12">
    <source>
        <dbReference type="ARBA" id="ARBA00022801"/>
    </source>
</evidence>
<feature type="binding site" evidence="27">
    <location>
        <position position="400"/>
    </location>
    <ligand>
        <name>Zn(2+)</name>
        <dbReference type="ChEBI" id="CHEBI:29105"/>
        <label>2</label>
        <note>catalytic</note>
    </ligand>
</feature>
<evidence type="ECO:0000256" key="2">
    <source>
        <dbReference type="ARBA" id="ARBA00004498"/>
    </source>
</evidence>
<feature type="binding site" evidence="27">
    <location>
        <position position="386"/>
    </location>
    <ligand>
        <name>Zn(2+)</name>
        <dbReference type="ChEBI" id="CHEBI:29105"/>
        <label>2</label>
        <note>catalytic</note>
    </ligand>
</feature>
<evidence type="ECO:0000256" key="28">
    <source>
        <dbReference type="PIRSR" id="PIRSR621190-5"/>
    </source>
</evidence>
<feature type="domain" description="Fibronectin type-II" evidence="33">
    <location>
        <begin position="234"/>
        <end position="282"/>
    </location>
</feature>
<comment type="function">
    <text evidence="23">Matrix metalloproteinase that plays an essential role in local proteolysis of the extracellular matrix and in leukocyte migration. Could play a role in bone osteoclastic resorption. Cleaves KiSS1 at a Gly-|-Leu bond. Cleaves NINJ1 to generate the Secreted ninjurin-1 form. Cleaves type IV and type V collagen into large C-terminal three quarter fragments and shorter N-terminal one quarter fragments. Degrades fibronectin but not laminin or Pz-peptide.</text>
</comment>
<dbReference type="SUPFAM" id="SSF47090">
    <property type="entry name" value="PGBD-like"/>
    <property type="match status" value="1"/>
</dbReference>
<dbReference type="Gene3D" id="2.10.10.10">
    <property type="entry name" value="Fibronectin, type II, collagen-binding"/>
    <property type="match status" value="2"/>
</dbReference>
<dbReference type="AlphaFoldDB" id="A0A8C6ZAC3"/>
<dbReference type="PANTHER" id="PTHR10201:SF30">
    <property type="entry name" value="MATRIX METALLOPROTEINASE-9"/>
    <property type="match status" value="1"/>
</dbReference>
<keyword evidence="12" id="KW-0378">Hydrolase</keyword>
<dbReference type="SMART" id="SM00059">
    <property type="entry name" value="FN2"/>
    <property type="match status" value="2"/>
</dbReference>
<feature type="binding site" description="in inhibited form" evidence="27">
    <location>
        <position position="108"/>
    </location>
    <ligand>
        <name>Zn(2+)</name>
        <dbReference type="ChEBI" id="CHEBI:29105"/>
        <label>2</label>
        <note>catalytic</note>
    </ligand>
</feature>
<evidence type="ECO:0000256" key="27">
    <source>
        <dbReference type="PIRSR" id="PIRSR621190-2"/>
    </source>
</evidence>
<keyword evidence="7" id="KW-0272">Extracellular matrix</keyword>
<evidence type="ECO:0000256" key="20">
    <source>
        <dbReference type="ARBA" id="ARBA00030375"/>
    </source>
</evidence>
<dbReference type="Gene3D" id="2.110.10.10">
    <property type="entry name" value="Hemopexin-like domain"/>
    <property type="match status" value="1"/>
</dbReference>
<feature type="region of interest" description="Disordered" evidence="31">
    <location>
        <begin position="424"/>
        <end position="480"/>
    </location>
</feature>
<keyword evidence="18 29" id="KW-1015">Disulfide bond</keyword>
<feature type="binding site" evidence="27">
    <location>
        <position position="210"/>
    </location>
    <ligand>
        <name>Ca(2+)</name>
        <dbReference type="ChEBI" id="CHEBI:29108"/>
        <label>2</label>
    </ligand>
</feature>
<dbReference type="GO" id="GO:0004222">
    <property type="term" value="F:metalloendopeptidase activity"/>
    <property type="evidence" value="ECO:0007669"/>
    <property type="project" value="UniProtKB-EC"/>
</dbReference>
<evidence type="ECO:0000256" key="15">
    <source>
        <dbReference type="ARBA" id="ARBA00023049"/>
    </source>
</evidence>
<keyword evidence="10 32" id="KW-0732">Signal</keyword>
<dbReference type="SMART" id="SM00120">
    <property type="entry name" value="HX"/>
    <property type="match status" value="4"/>
</dbReference>
<feature type="binding site" evidence="27">
    <location>
        <position position="196"/>
    </location>
    <ligand>
        <name>Ca(2+)</name>
        <dbReference type="ChEBI" id="CHEBI:29108"/>
        <label>3</label>
    </ligand>
</feature>
<dbReference type="InterPro" id="IPR036365">
    <property type="entry name" value="PGBD-like_sf"/>
</dbReference>
<evidence type="ECO:0000256" key="23">
    <source>
        <dbReference type="ARBA" id="ARBA00045780"/>
    </source>
</evidence>
<evidence type="ECO:0000256" key="18">
    <source>
        <dbReference type="ARBA" id="ARBA00023157"/>
    </source>
</evidence>
<evidence type="ECO:0000256" key="13">
    <source>
        <dbReference type="ARBA" id="ARBA00022833"/>
    </source>
</evidence>
<evidence type="ECO:0000256" key="30">
    <source>
        <dbReference type="PROSITE-ProRule" id="PRU01011"/>
    </source>
</evidence>
<feature type="binding site" evidence="27">
    <location>
        <position position="382"/>
    </location>
    <ligand>
        <name>Zn(2+)</name>
        <dbReference type="ChEBI" id="CHEBI:29105"/>
        <label>2</label>
        <note>catalytic</note>
    </ligand>
</feature>
<feature type="binding site" evidence="27">
    <location>
        <position position="579"/>
    </location>
    <ligand>
        <name>Ca(2+)</name>
        <dbReference type="ChEBI" id="CHEBI:29108"/>
        <label>4</label>
    </ligand>
</feature>
<feature type="binding site" evidence="27">
    <location>
        <position position="191"/>
    </location>
    <ligand>
        <name>Ca(2+)</name>
        <dbReference type="ChEBI" id="CHEBI:29108"/>
        <label>3</label>
    </ligand>
</feature>
<comment type="similarity">
    <text evidence="3">Belongs to the peptidase M10A family.</text>
</comment>
<comment type="catalytic activity">
    <reaction evidence="1">
        <text>Cleavage of gelatin types I and V and collagen types IV and V.</text>
        <dbReference type="EC" id="3.4.24.35"/>
    </reaction>
</comment>
<evidence type="ECO:0000256" key="16">
    <source>
        <dbReference type="ARBA" id="ARBA00023105"/>
    </source>
</evidence>
<dbReference type="EC" id="3.4.24.35" evidence="4"/>
<feature type="compositionally biased region" description="Acidic residues" evidence="31">
    <location>
        <begin position="441"/>
        <end position="464"/>
    </location>
</feature>
<comment type="subunit">
    <text evidence="24">Exists as monomer or homodimer; disulfide-linked. Also exists as heterodimer with LCN2. Macrophages and transformed cell lines produce only the monomeric form. Interacts with ECM1.</text>
</comment>
<dbReference type="CDD" id="cd00094">
    <property type="entry name" value="HX"/>
    <property type="match status" value="1"/>
</dbReference>
<evidence type="ECO:0000313" key="35">
    <source>
        <dbReference type="Proteomes" id="UP000694420"/>
    </source>
</evidence>
<dbReference type="Pfam" id="PF00045">
    <property type="entry name" value="Hemopexin"/>
    <property type="match status" value="3"/>
</dbReference>
<accession>A0A8C6ZAC3</accession>
<dbReference type="Pfam" id="PF00040">
    <property type="entry name" value="fn2"/>
    <property type="match status" value="2"/>
</dbReference>
<dbReference type="CDD" id="cd04278">
    <property type="entry name" value="ZnMc_MMP"/>
    <property type="match status" value="1"/>
</dbReference>
<evidence type="ECO:0000256" key="7">
    <source>
        <dbReference type="ARBA" id="ARBA00022530"/>
    </source>
</evidence>
<dbReference type="CDD" id="cd00062">
    <property type="entry name" value="FN2"/>
    <property type="match status" value="2"/>
</dbReference>
<dbReference type="InterPro" id="IPR036943">
    <property type="entry name" value="FN_type2_sf"/>
</dbReference>
<dbReference type="GO" id="GO:0006508">
    <property type="term" value="P:proteolysis"/>
    <property type="evidence" value="ECO:0007669"/>
    <property type="project" value="UniProtKB-KW"/>
</dbReference>
<dbReference type="PROSITE" id="PS51642">
    <property type="entry name" value="HEMOPEXIN_2"/>
    <property type="match status" value="3"/>
</dbReference>
<dbReference type="InterPro" id="IPR002477">
    <property type="entry name" value="Peptidoglycan-bd-like"/>
</dbReference>
<feature type="binding site" evidence="27">
    <location>
        <position position="217"/>
    </location>
    <ligand>
        <name>Ca(2+)</name>
        <dbReference type="ChEBI" id="CHEBI:29108"/>
        <label>1</label>
    </ligand>
</feature>
<feature type="disulfide bond" evidence="29">
    <location>
        <begin position="311"/>
        <end position="338"/>
    </location>
</feature>
<evidence type="ECO:0000256" key="6">
    <source>
        <dbReference type="ARBA" id="ARBA00022525"/>
    </source>
</evidence>
<keyword evidence="13 26" id="KW-0862">Zinc</keyword>
<evidence type="ECO:0000259" key="33">
    <source>
        <dbReference type="PROSITE" id="PS51092"/>
    </source>
</evidence>
<organism evidence="34 35">
    <name type="scientific">Nothoprocta perdicaria</name>
    <name type="common">Chilean tinamou</name>
    <name type="synonym">Crypturus perdicarius</name>
    <dbReference type="NCBI Taxonomy" id="30464"/>
    <lineage>
        <taxon>Eukaryota</taxon>
        <taxon>Metazoa</taxon>
        <taxon>Chordata</taxon>
        <taxon>Craniata</taxon>
        <taxon>Vertebrata</taxon>
        <taxon>Euteleostomi</taxon>
        <taxon>Archelosauria</taxon>
        <taxon>Archosauria</taxon>
        <taxon>Dinosauria</taxon>
        <taxon>Saurischia</taxon>
        <taxon>Theropoda</taxon>
        <taxon>Coelurosauria</taxon>
        <taxon>Aves</taxon>
        <taxon>Palaeognathae</taxon>
        <taxon>Tinamiformes</taxon>
        <taxon>Tinamidae</taxon>
        <taxon>Nothoprocta</taxon>
    </lineage>
</organism>
<feature type="binding site" evidence="27">
    <location>
        <position position="186"/>
    </location>
    <ligand>
        <name>Zn(2+)</name>
        <dbReference type="ChEBI" id="CHEBI:29105"/>
        <label>1</label>
    </ligand>
</feature>
<feature type="binding site" evidence="27">
    <location>
        <position position="199"/>
    </location>
    <ligand>
        <name>Zn(2+)</name>
        <dbReference type="ChEBI" id="CHEBI:29105"/>
        <label>1</label>
    </ligand>
</feature>
<evidence type="ECO:0000256" key="19">
    <source>
        <dbReference type="ARBA" id="ARBA00023180"/>
    </source>
</evidence>
<keyword evidence="16" id="KW-0177">Collagen degradation</keyword>
<keyword evidence="8" id="KW-0645">Protease</keyword>
<feature type="binding site" evidence="27">
    <location>
        <position position="214"/>
    </location>
    <ligand>
        <name>Ca(2+)</name>
        <dbReference type="ChEBI" id="CHEBI:29108"/>
        <label>3</label>
    </ligand>
</feature>
<feature type="signal peptide" evidence="32">
    <location>
        <begin position="1"/>
        <end position="27"/>
    </location>
</feature>
<reference evidence="34" key="2">
    <citation type="submission" date="2025-09" db="UniProtKB">
        <authorList>
            <consortium name="Ensembl"/>
        </authorList>
    </citation>
    <scope>IDENTIFICATION</scope>
</reference>
<evidence type="ECO:0000256" key="4">
    <source>
        <dbReference type="ARBA" id="ARBA00012395"/>
    </source>
</evidence>
<feature type="domain" description="Fibronectin type-II" evidence="33">
    <location>
        <begin position="292"/>
        <end position="340"/>
    </location>
</feature>
<dbReference type="SUPFAM" id="SSF55486">
    <property type="entry name" value="Metalloproteases ('zincins'), catalytic domain"/>
    <property type="match status" value="1"/>
</dbReference>
<keyword evidence="19" id="KW-0325">Glycoprotein</keyword>
<feature type="short sequence motif" description="Cysteine switch" evidence="28">
    <location>
        <begin position="106"/>
        <end position="113"/>
    </location>
</feature>
<feature type="binding site" evidence="27">
    <location>
        <position position="215"/>
    </location>
    <ligand>
        <name>Ca(2+)</name>
        <dbReference type="ChEBI" id="CHEBI:29108"/>
        <label>1</label>
    </ligand>
</feature>
<feature type="repeat" description="Hemopexin" evidence="30">
    <location>
        <begin position="529"/>
        <end position="573"/>
    </location>
</feature>
<evidence type="ECO:0000256" key="9">
    <source>
        <dbReference type="ARBA" id="ARBA00022723"/>
    </source>
</evidence>
<dbReference type="GO" id="GO:0030574">
    <property type="term" value="P:collagen catabolic process"/>
    <property type="evidence" value="ECO:0007669"/>
    <property type="project" value="UniProtKB-KW"/>
</dbReference>
<reference evidence="34" key="1">
    <citation type="submission" date="2025-08" db="UniProtKB">
        <authorList>
            <consortium name="Ensembl"/>
        </authorList>
    </citation>
    <scope>IDENTIFICATION</scope>
</reference>
<evidence type="ECO:0000256" key="11">
    <source>
        <dbReference type="ARBA" id="ARBA00022737"/>
    </source>
</evidence>
<dbReference type="InterPro" id="IPR033739">
    <property type="entry name" value="M10A_MMP"/>
</dbReference>
<evidence type="ECO:0000256" key="5">
    <source>
        <dbReference type="ARBA" id="ARBA00013698"/>
    </source>
</evidence>
<evidence type="ECO:0000256" key="29">
    <source>
        <dbReference type="PROSITE-ProRule" id="PRU00479"/>
    </source>
</evidence>
<dbReference type="InterPro" id="IPR021158">
    <property type="entry name" value="Pept_M10A_Zn_BS"/>
</dbReference>
<keyword evidence="11" id="KW-0677">Repeat</keyword>
<dbReference type="FunFam" id="2.10.10.10:FF:000001">
    <property type="entry name" value="Fibronectin 1a isoform 1"/>
    <property type="match status" value="2"/>
</dbReference>
<dbReference type="Pfam" id="PF01471">
    <property type="entry name" value="PG_binding_1"/>
    <property type="match status" value="1"/>
</dbReference>
<evidence type="ECO:0000256" key="17">
    <source>
        <dbReference type="ARBA" id="ARBA00023145"/>
    </source>
</evidence>
<evidence type="ECO:0000256" key="26">
    <source>
        <dbReference type="PIRSR" id="PIRSR001191-2"/>
    </source>
</evidence>
<keyword evidence="9 26" id="KW-0479">Metal-binding</keyword>